<reference evidence="3 4" key="1">
    <citation type="submission" date="2020-02" db="EMBL/GenBank/DDBJ databases">
        <title>Acidophilic actinobacteria isolated from forest soil.</title>
        <authorList>
            <person name="Golinska P."/>
        </authorList>
    </citation>
    <scope>NUCLEOTIDE SEQUENCE [LARGE SCALE GENOMIC DNA]</scope>
    <source>
        <strain evidence="3 4">NL8</strain>
    </source>
</reference>
<dbReference type="EMBL" id="JAAFYZ010000060">
    <property type="protein sequence ID" value="MBS2548969.1"/>
    <property type="molecule type" value="Genomic_DNA"/>
</dbReference>
<protein>
    <recommendedName>
        <fullName evidence="2">ATP-grasp domain-containing protein</fullName>
    </recommendedName>
</protein>
<dbReference type="SUPFAM" id="SSF56059">
    <property type="entry name" value="Glutathione synthetase ATP-binding domain-like"/>
    <property type="match status" value="1"/>
</dbReference>
<evidence type="ECO:0000313" key="4">
    <source>
        <dbReference type="Proteomes" id="UP000730482"/>
    </source>
</evidence>
<sequence>MSPNASVDADTATDAVLLKLDRNIFHHGGLGVIRSLGRLGIRVHAMREDRFAPAGASRYARGSALPMPACADPADVLELLDRLAGRLPGPALLVATDDAGAILLAEHGDKLRPRYLFPNPPADLPRRVAGKATLAEICRAAGVPHPATMVPVDAAEATAFADAYGYPVVAKVNLPWSADKAVGLQSTTVVHSRHAMLGLVARARRATGDGPDTGLLLQEYLPPGPDGTRQDWFFHGYFDASARCLFGHTGIKERSFPVHAGLTSYGRWAPNERLRAEAVALLSGLGYQGAVDLDYRRDPRDDSYRLLDFNPRLGAQFRLFQDSAGIDVVRALHLDLTGRDVTAGEAVPDRTLVVENFDPIAALAYRREGHLSVRSWLASVRAADEAAWFSFDDPVPFLLTGARTLWQAAEHRLRR</sequence>
<keyword evidence="4" id="KW-1185">Reference proteome</keyword>
<dbReference type="InterPro" id="IPR013815">
    <property type="entry name" value="ATP_grasp_subdomain_1"/>
</dbReference>
<evidence type="ECO:0000313" key="3">
    <source>
        <dbReference type="EMBL" id="MBS2548969.1"/>
    </source>
</evidence>
<name>A0ABS5KSH3_9ACTN</name>
<evidence type="ECO:0000256" key="1">
    <source>
        <dbReference type="PROSITE-ProRule" id="PRU00409"/>
    </source>
</evidence>
<dbReference type="Gene3D" id="3.30.470.20">
    <property type="entry name" value="ATP-grasp fold, B domain"/>
    <property type="match status" value="2"/>
</dbReference>
<gene>
    <name evidence="3" type="ORF">KGQ19_19060</name>
</gene>
<proteinExistence type="predicted"/>
<dbReference type="Proteomes" id="UP000730482">
    <property type="component" value="Unassembled WGS sequence"/>
</dbReference>
<dbReference type="Gene3D" id="3.30.1490.20">
    <property type="entry name" value="ATP-grasp fold, A domain"/>
    <property type="match status" value="1"/>
</dbReference>
<accession>A0ABS5KSH3</accession>
<feature type="domain" description="ATP-grasp" evidence="2">
    <location>
        <begin position="135"/>
        <end position="337"/>
    </location>
</feature>
<keyword evidence="1" id="KW-0067">ATP-binding</keyword>
<dbReference type="RefSeq" id="WP_212010546.1">
    <property type="nucleotide sequence ID" value="NZ_JAAFYZ010000060.1"/>
</dbReference>
<keyword evidence="1" id="KW-0547">Nucleotide-binding</keyword>
<dbReference type="InterPro" id="IPR011761">
    <property type="entry name" value="ATP-grasp"/>
</dbReference>
<organism evidence="3 4">
    <name type="scientific">Catenulispora pinistramenti</name>
    <dbReference type="NCBI Taxonomy" id="2705254"/>
    <lineage>
        <taxon>Bacteria</taxon>
        <taxon>Bacillati</taxon>
        <taxon>Actinomycetota</taxon>
        <taxon>Actinomycetes</taxon>
        <taxon>Catenulisporales</taxon>
        <taxon>Catenulisporaceae</taxon>
        <taxon>Catenulispora</taxon>
    </lineage>
</organism>
<evidence type="ECO:0000259" key="2">
    <source>
        <dbReference type="PROSITE" id="PS50975"/>
    </source>
</evidence>
<comment type="caution">
    <text evidence="3">The sequence shown here is derived from an EMBL/GenBank/DDBJ whole genome shotgun (WGS) entry which is preliminary data.</text>
</comment>
<dbReference type="PROSITE" id="PS50975">
    <property type="entry name" value="ATP_GRASP"/>
    <property type="match status" value="1"/>
</dbReference>